<evidence type="ECO:0000313" key="6">
    <source>
        <dbReference type="EMBL" id="KAA6127181.1"/>
    </source>
</evidence>
<dbReference type="GO" id="GO:0016616">
    <property type="term" value="F:oxidoreductase activity, acting on the CH-OH group of donors, NAD or NADP as acceptor"/>
    <property type="evidence" value="ECO:0007669"/>
    <property type="project" value="UniProtKB-ARBA"/>
</dbReference>
<keyword evidence="2" id="KW-0520">NAD</keyword>
<feature type="domain" description="6-phosphogluconate dehydrogenase NADP-binding" evidence="4">
    <location>
        <begin position="10"/>
        <end position="167"/>
    </location>
</feature>
<dbReference type="Gene3D" id="3.40.50.720">
    <property type="entry name" value="NAD(P)-binding Rossmann-like Domain"/>
    <property type="match status" value="1"/>
</dbReference>
<gene>
    <name evidence="6" type="ORF">F3I20_04820</name>
</gene>
<dbReference type="GO" id="GO:0050661">
    <property type="term" value="F:NADP binding"/>
    <property type="evidence" value="ECO:0007669"/>
    <property type="project" value="InterPro"/>
</dbReference>
<organism evidence="6 7">
    <name type="scientific">Candidatus Pantoea gossypiicola</name>
    <dbReference type="NCBI Taxonomy" id="2608008"/>
    <lineage>
        <taxon>Bacteria</taxon>
        <taxon>Pseudomonadati</taxon>
        <taxon>Pseudomonadota</taxon>
        <taxon>Gammaproteobacteria</taxon>
        <taxon>Enterobacterales</taxon>
        <taxon>Erwiniaceae</taxon>
        <taxon>Pantoea</taxon>
    </lineage>
</organism>
<evidence type="ECO:0000256" key="1">
    <source>
        <dbReference type="ARBA" id="ARBA00023002"/>
    </source>
</evidence>
<dbReference type="InterPro" id="IPR008927">
    <property type="entry name" value="6-PGluconate_DH-like_C_sf"/>
</dbReference>
<protein>
    <submittedName>
        <fullName evidence="6">NAD(P)-dependent oxidoreductase</fullName>
    </submittedName>
</protein>
<feature type="active site" evidence="3">
    <location>
        <position position="176"/>
    </location>
</feature>
<dbReference type="PANTHER" id="PTHR43580:SF2">
    <property type="entry name" value="CYTOKINE-LIKE NUCLEAR FACTOR N-PAC"/>
    <property type="match status" value="1"/>
</dbReference>
<dbReference type="PIRSF" id="PIRSF000103">
    <property type="entry name" value="HIBADH"/>
    <property type="match status" value="1"/>
</dbReference>
<dbReference type="SUPFAM" id="SSF48179">
    <property type="entry name" value="6-phosphogluconate dehydrogenase C-terminal domain-like"/>
    <property type="match status" value="1"/>
</dbReference>
<evidence type="ECO:0000259" key="5">
    <source>
        <dbReference type="Pfam" id="PF14833"/>
    </source>
</evidence>
<dbReference type="EMBL" id="VWVM01000003">
    <property type="protein sequence ID" value="KAA6127181.1"/>
    <property type="molecule type" value="Genomic_DNA"/>
</dbReference>
<dbReference type="InterPro" id="IPR029154">
    <property type="entry name" value="HIBADH-like_NADP-bd"/>
</dbReference>
<evidence type="ECO:0000259" key="4">
    <source>
        <dbReference type="Pfam" id="PF03446"/>
    </source>
</evidence>
<dbReference type="AlphaFoldDB" id="A0AB34CVR2"/>
<dbReference type="RefSeq" id="WP_150010013.1">
    <property type="nucleotide sequence ID" value="NZ_VWVM01000003.1"/>
</dbReference>
<reference evidence="6 7" key="1">
    <citation type="submission" date="2019-09" db="EMBL/GenBank/DDBJ databases">
        <title>Genomic diversity of phyloplane-associated Pantoea species in Pakistan cotton crop.</title>
        <authorList>
            <person name="Tufail M.R."/>
            <person name="Cook D.R."/>
        </authorList>
    </citation>
    <scope>NUCLEOTIDE SEQUENCE [LARGE SCALE GENOMIC DNA]</scope>
    <source>
        <strain evidence="6 7">B_8</strain>
    </source>
</reference>
<dbReference type="Proteomes" id="UP000324255">
    <property type="component" value="Unassembled WGS sequence"/>
</dbReference>
<dbReference type="InterPro" id="IPR006115">
    <property type="entry name" value="6PGDH_NADP-bd"/>
</dbReference>
<accession>A0AB34CVR2</accession>
<feature type="domain" description="3-hydroxyisobutyrate dehydrogenase-like NAD-binding" evidence="5">
    <location>
        <begin position="170"/>
        <end position="287"/>
    </location>
</feature>
<dbReference type="GO" id="GO:0051287">
    <property type="term" value="F:NAD binding"/>
    <property type="evidence" value="ECO:0007669"/>
    <property type="project" value="InterPro"/>
</dbReference>
<dbReference type="Pfam" id="PF14833">
    <property type="entry name" value="NAD_binding_11"/>
    <property type="match status" value="1"/>
</dbReference>
<proteinExistence type="predicted"/>
<dbReference type="PANTHER" id="PTHR43580">
    <property type="entry name" value="OXIDOREDUCTASE GLYR1-RELATED"/>
    <property type="match status" value="1"/>
</dbReference>
<dbReference type="SUPFAM" id="SSF51735">
    <property type="entry name" value="NAD(P)-binding Rossmann-fold domains"/>
    <property type="match status" value="1"/>
</dbReference>
<evidence type="ECO:0000256" key="3">
    <source>
        <dbReference type="PIRSR" id="PIRSR000103-1"/>
    </source>
</evidence>
<evidence type="ECO:0000256" key="2">
    <source>
        <dbReference type="ARBA" id="ARBA00023027"/>
    </source>
</evidence>
<comment type="caution">
    <text evidence="6">The sequence shown here is derived from an EMBL/GenBank/DDBJ whole genome shotgun (WGS) entry which is preliminary data.</text>
</comment>
<dbReference type="Gene3D" id="1.10.1040.10">
    <property type="entry name" value="N-(1-d-carboxylethyl)-l-norvaline Dehydrogenase, domain 2"/>
    <property type="match status" value="1"/>
</dbReference>
<dbReference type="InterPro" id="IPR051265">
    <property type="entry name" value="HIBADH-related_NP60_sf"/>
</dbReference>
<dbReference type="InterPro" id="IPR015815">
    <property type="entry name" value="HIBADH-related"/>
</dbReference>
<dbReference type="Pfam" id="PF03446">
    <property type="entry name" value="NAD_binding_2"/>
    <property type="match status" value="1"/>
</dbReference>
<evidence type="ECO:0000313" key="7">
    <source>
        <dbReference type="Proteomes" id="UP000324255"/>
    </source>
</evidence>
<keyword evidence="1" id="KW-0560">Oxidoreductase</keyword>
<dbReference type="InterPro" id="IPR036291">
    <property type="entry name" value="NAD(P)-bd_dom_sf"/>
</dbReference>
<dbReference type="InterPro" id="IPR013328">
    <property type="entry name" value="6PGD_dom2"/>
</dbReference>
<keyword evidence="7" id="KW-1185">Reference proteome</keyword>
<sequence length="290" mass="31109">MGVSMKQPEVAVLGLGAMGHAFAANLLKKGFRVHGWNRTRARGEDLLEAGLQLADSPEEAVREADVVIAMLSDGGTTEQVLHQAKAAFKQGATLCQMGTIGVEKTDALIAFFTAKRPDLLFIDAPVSGTKAPAENAQILVLASGDQSRAEAAEAVFAAISKGTKWLGEAGKSTRMKLVINSWLIGMMQSLAESTRLAEDFGFSTDDLWQVLEGGPLAAPYAKMKLGMIASDDYTPQMHLIWALKDARLALDAAETPLPTLENIAQLWQQAVDAGHGDEDLAVIYRYLKAQ</sequence>
<name>A0AB34CVR2_9GAMM</name>